<evidence type="ECO:0000313" key="5">
    <source>
        <dbReference type="Proteomes" id="UP000316560"/>
    </source>
</evidence>
<sequence length="289" mass="29330">MRKLGARASAISLVIALGVLLSVTPASAATGVGEIEVSDDGVTFARSYPGVLFDQIARLSPGDAQSKTVYVRNSGTAPGYLRVTLRDVRYSDEKFGNALTVTTSAPRDTGNATPISAATPCQVTHEGTLIAPGEIVPVVATLALGDLDGTDGQAATATLALRFALSDSTPGSLPPTTCGTVGITVPIIPSGPQPTGAGTSESSTRTATGAVVTADSTPAVKPNSTGAAQADSGTDNGLLPGVQTAFGLDPNTWRLYQEYLVLILLLAIAIGAGISLFASRHSRKDSHDV</sequence>
<feature type="region of interest" description="Disordered" evidence="1">
    <location>
        <begin position="187"/>
        <end position="236"/>
    </location>
</feature>
<evidence type="ECO:0000256" key="2">
    <source>
        <dbReference type="SAM" id="Phobius"/>
    </source>
</evidence>
<dbReference type="EMBL" id="VFRA01000001">
    <property type="protein sequence ID" value="TQO20380.1"/>
    <property type="molecule type" value="Genomic_DNA"/>
</dbReference>
<feature type="compositionally biased region" description="Polar residues" evidence="1">
    <location>
        <begin position="196"/>
        <end position="207"/>
    </location>
</feature>
<name>A0A8H2PXL8_9MICO</name>
<protein>
    <submittedName>
        <fullName evidence="4">Uncharacterized protein</fullName>
    </submittedName>
</protein>
<evidence type="ECO:0000256" key="3">
    <source>
        <dbReference type="SAM" id="SignalP"/>
    </source>
</evidence>
<comment type="caution">
    <text evidence="4">The sequence shown here is derived from an EMBL/GenBank/DDBJ whole genome shotgun (WGS) entry which is preliminary data.</text>
</comment>
<evidence type="ECO:0000313" key="4">
    <source>
        <dbReference type="EMBL" id="TQO20380.1"/>
    </source>
</evidence>
<keyword evidence="2" id="KW-1133">Transmembrane helix</keyword>
<keyword evidence="3" id="KW-0732">Signal</keyword>
<dbReference type="AlphaFoldDB" id="A0A8H2PXL8"/>
<feature type="chain" id="PRO_5034081824" evidence="3">
    <location>
        <begin position="29"/>
        <end position="289"/>
    </location>
</feature>
<accession>A0A8H2PXL8</accession>
<keyword evidence="5" id="KW-1185">Reference proteome</keyword>
<dbReference type="RefSeq" id="WP_141990733.1">
    <property type="nucleotide sequence ID" value="NZ_VFRA01000001.1"/>
</dbReference>
<feature type="signal peptide" evidence="3">
    <location>
        <begin position="1"/>
        <end position="28"/>
    </location>
</feature>
<feature type="compositionally biased region" description="Polar residues" evidence="1">
    <location>
        <begin position="222"/>
        <end position="235"/>
    </location>
</feature>
<gene>
    <name evidence="4" type="ORF">FB472_2012</name>
</gene>
<keyword evidence="2" id="KW-0812">Transmembrane</keyword>
<proteinExistence type="predicted"/>
<keyword evidence="2" id="KW-0472">Membrane</keyword>
<evidence type="ECO:0000256" key="1">
    <source>
        <dbReference type="SAM" id="MobiDB-lite"/>
    </source>
</evidence>
<dbReference type="Proteomes" id="UP000316560">
    <property type="component" value="Unassembled WGS sequence"/>
</dbReference>
<reference evidence="4 5" key="1">
    <citation type="submission" date="2019-06" db="EMBL/GenBank/DDBJ databases">
        <title>Sequencing the genomes of 1000 actinobacteria strains.</title>
        <authorList>
            <person name="Klenk H.-P."/>
        </authorList>
    </citation>
    <scope>NUCLEOTIDE SEQUENCE [LARGE SCALE GENOMIC DNA]</scope>
    <source>
        <strain evidence="4 5">DSM 21947</strain>
    </source>
</reference>
<feature type="transmembrane region" description="Helical" evidence="2">
    <location>
        <begin position="259"/>
        <end position="278"/>
    </location>
</feature>
<dbReference type="OrthoDB" id="5112092at2"/>
<organism evidence="4 5">
    <name type="scientific">Rhodoglobus vestalii</name>
    <dbReference type="NCBI Taxonomy" id="193384"/>
    <lineage>
        <taxon>Bacteria</taxon>
        <taxon>Bacillati</taxon>
        <taxon>Actinomycetota</taxon>
        <taxon>Actinomycetes</taxon>
        <taxon>Micrococcales</taxon>
        <taxon>Microbacteriaceae</taxon>
        <taxon>Rhodoglobus</taxon>
    </lineage>
</organism>